<dbReference type="InterPro" id="IPR000182">
    <property type="entry name" value="GNAT_dom"/>
</dbReference>
<proteinExistence type="predicted"/>
<dbReference type="Pfam" id="PF13673">
    <property type="entry name" value="Acetyltransf_10"/>
    <property type="match status" value="1"/>
</dbReference>
<dbReference type="AlphaFoldDB" id="A0A3N0J1R8"/>
<keyword evidence="2" id="KW-0012">Acyltransferase</keyword>
<evidence type="ECO:0000313" key="7">
    <source>
        <dbReference type="Proteomes" id="UP000270112"/>
    </source>
</evidence>
<evidence type="ECO:0000259" key="3">
    <source>
        <dbReference type="PROSITE" id="PS51186"/>
    </source>
</evidence>
<protein>
    <submittedName>
        <fullName evidence="5">GNAT family N-acetyltransferase</fullName>
    </submittedName>
</protein>
<dbReference type="RefSeq" id="WP_114546148.1">
    <property type="nucleotide sequence ID" value="NZ_CATYHD010000006.1"/>
</dbReference>
<accession>A0A3N0J1R8</accession>
<evidence type="ECO:0000256" key="2">
    <source>
        <dbReference type="ARBA" id="ARBA00023315"/>
    </source>
</evidence>
<name>A0A3N0J1R8_9ACTN</name>
<dbReference type="InterPro" id="IPR050680">
    <property type="entry name" value="YpeA/RimI_acetyltransf"/>
</dbReference>
<keyword evidence="1 5" id="KW-0808">Transferase</keyword>
<dbReference type="Proteomes" id="UP000253817">
    <property type="component" value="Unassembled WGS sequence"/>
</dbReference>
<reference evidence="4 6" key="1">
    <citation type="journal article" date="2018" name="Elife">
        <title>Discovery and characterization of a prevalent human gut bacterial enzyme sufficient for the inactivation of a family of plant toxins.</title>
        <authorList>
            <person name="Koppel N."/>
            <person name="Bisanz J.E."/>
            <person name="Pandelia M.E."/>
            <person name="Turnbaugh P.J."/>
            <person name="Balskus E.P."/>
        </authorList>
    </citation>
    <scope>NUCLEOTIDE SEQUENCE [LARGE SCALE GENOMIC DNA]</scope>
    <source>
        <strain evidence="4 6">DSM 16107</strain>
    </source>
</reference>
<dbReference type="GO" id="GO:0016747">
    <property type="term" value="F:acyltransferase activity, transferring groups other than amino-acyl groups"/>
    <property type="evidence" value="ECO:0007669"/>
    <property type="project" value="InterPro"/>
</dbReference>
<dbReference type="SUPFAM" id="SSF55729">
    <property type="entry name" value="Acyl-CoA N-acyltransferases (Nat)"/>
    <property type="match status" value="1"/>
</dbReference>
<reference evidence="5" key="3">
    <citation type="journal article" date="2019" name="Microbiol. Resour. Announc.">
        <title>Draft Genome Sequences of Type Strains of Gordonibacter faecihominis, Paraeggerthella hongkongensis, Parvibacter caecicola,Slackia equolifaciens, Slackia faecicanis, and Slackia isoflavoniconvertens.</title>
        <authorList>
            <person name="Danylec N."/>
            <person name="Stoll D.A."/>
            <person name="Dotsch A."/>
            <person name="Huch M."/>
        </authorList>
    </citation>
    <scope>NUCLEOTIDE SEQUENCE</scope>
    <source>
        <strain evidence="5">DSM 16107</strain>
    </source>
</reference>
<evidence type="ECO:0000313" key="4">
    <source>
        <dbReference type="EMBL" id="RDB69123.1"/>
    </source>
</evidence>
<gene>
    <name evidence="4" type="ORF">C1876_07750</name>
    <name evidence="5" type="ORF">DMP09_01460</name>
</gene>
<dbReference type="CDD" id="cd04301">
    <property type="entry name" value="NAT_SF"/>
    <property type="match status" value="1"/>
</dbReference>
<dbReference type="InterPro" id="IPR016181">
    <property type="entry name" value="Acyl_CoA_acyltransferase"/>
</dbReference>
<comment type="caution">
    <text evidence="5">The sequence shown here is derived from an EMBL/GenBank/DDBJ whole genome shotgun (WGS) entry which is preliminary data.</text>
</comment>
<reference evidence="7" key="2">
    <citation type="submission" date="2018-05" db="EMBL/GenBank/DDBJ databases">
        <title>Genome Sequencing of selected type strains of the family Eggerthellaceae.</title>
        <authorList>
            <person name="Danylec N."/>
            <person name="Stoll D.A."/>
            <person name="Doetsch A."/>
            <person name="Huch M."/>
        </authorList>
    </citation>
    <scope>NUCLEOTIDE SEQUENCE [LARGE SCALE GENOMIC DNA]</scope>
    <source>
        <strain evidence="7">DSM 16107</strain>
    </source>
</reference>
<dbReference type="OrthoDB" id="5173601at2"/>
<evidence type="ECO:0000256" key="1">
    <source>
        <dbReference type="ARBA" id="ARBA00022679"/>
    </source>
</evidence>
<feature type="domain" description="N-acetyltransferase" evidence="3">
    <location>
        <begin position="1"/>
        <end position="148"/>
    </location>
</feature>
<dbReference type="PROSITE" id="PS51186">
    <property type="entry name" value="GNAT"/>
    <property type="match status" value="1"/>
</dbReference>
<dbReference type="EMBL" id="PPTT01000011">
    <property type="protein sequence ID" value="RDB69123.1"/>
    <property type="molecule type" value="Genomic_DNA"/>
</dbReference>
<dbReference type="Proteomes" id="UP000270112">
    <property type="component" value="Unassembled WGS sequence"/>
</dbReference>
<organism evidence="5 7">
    <name type="scientific">Eggerthella sinensis</name>
    <dbReference type="NCBI Taxonomy" id="242230"/>
    <lineage>
        <taxon>Bacteria</taxon>
        <taxon>Bacillati</taxon>
        <taxon>Actinomycetota</taxon>
        <taxon>Coriobacteriia</taxon>
        <taxon>Eggerthellales</taxon>
        <taxon>Eggerthellaceae</taxon>
        <taxon>Eggerthella</taxon>
    </lineage>
</organism>
<sequence>MHYEAAEQGQVDELFDLVQRTIRDVYPRYYPQEVVDSFCGLHSRAAIEADVAAGREGVVLLDGRIAGTGCRDGNHITRVYVAPEFQGRGVGSFIMQHLEDEIAREHATAALDASLPAVGLYERRGYRTQRHERFPVENNAVLVYAMMEKDLQRSHGL</sequence>
<evidence type="ECO:0000313" key="6">
    <source>
        <dbReference type="Proteomes" id="UP000253817"/>
    </source>
</evidence>
<dbReference type="PANTHER" id="PTHR43420">
    <property type="entry name" value="ACETYLTRANSFERASE"/>
    <property type="match status" value="1"/>
</dbReference>
<evidence type="ECO:0000313" key="5">
    <source>
        <dbReference type="EMBL" id="RNM43144.1"/>
    </source>
</evidence>
<keyword evidence="6" id="KW-1185">Reference proteome</keyword>
<dbReference type="Gene3D" id="3.40.630.30">
    <property type="match status" value="1"/>
</dbReference>
<dbReference type="EMBL" id="QICC01000003">
    <property type="protein sequence ID" value="RNM43144.1"/>
    <property type="molecule type" value="Genomic_DNA"/>
</dbReference>